<dbReference type="InterPro" id="IPR053136">
    <property type="entry name" value="UTP_pyrophosphatase-like"/>
</dbReference>
<evidence type="ECO:0000259" key="1">
    <source>
        <dbReference type="Pfam" id="PF01863"/>
    </source>
</evidence>
<dbReference type="PANTHER" id="PTHR30399:SF1">
    <property type="entry name" value="UTP PYROPHOSPHATASE"/>
    <property type="match status" value="1"/>
</dbReference>
<dbReference type="Proteomes" id="UP000253506">
    <property type="component" value="Unassembled WGS sequence"/>
</dbReference>
<dbReference type="PANTHER" id="PTHR30399">
    <property type="entry name" value="UNCHARACTERIZED PROTEIN YGJP"/>
    <property type="match status" value="1"/>
</dbReference>
<feature type="domain" description="YgjP-like metallopeptidase" evidence="1">
    <location>
        <begin position="96"/>
        <end position="151"/>
    </location>
</feature>
<reference evidence="2 3" key="1">
    <citation type="submission" date="2018-07" db="EMBL/GenBank/DDBJ databases">
        <title>Genomic Encyclopedia of Type Strains, Phase III (KMG-III): the genomes of soil and plant-associated and newly described type strains.</title>
        <authorList>
            <person name="Whitman W."/>
        </authorList>
    </citation>
    <scope>NUCLEOTIDE SEQUENCE [LARGE SCALE GENOMIC DNA]</scope>
    <source>
        <strain evidence="2 3">CECT 7731</strain>
    </source>
</reference>
<protein>
    <recommendedName>
        <fullName evidence="1">YgjP-like metallopeptidase domain-containing protein</fullName>
    </recommendedName>
</protein>
<comment type="caution">
    <text evidence="2">The sequence shown here is derived from an EMBL/GenBank/DDBJ whole genome shotgun (WGS) entry which is preliminary data.</text>
</comment>
<accession>A0A368ZQ00</accession>
<dbReference type="Pfam" id="PF01863">
    <property type="entry name" value="YgjP-like"/>
    <property type="match status" value="1"/>
</dbReference>
<proteinExistence type="predicted"/>
<name>A0A368ZQ00_9GAMM</name>
<dbReference type="RefSeq" id="WP_114413156.1">
    <property type="nucleotide sequence ID" value="NZ_JBQDNF010000050.1"/>
</dbReference>
<evidence type="ECO:0000313" key="3">
    <source>
        <dbReference type="Proteomes" id="UP000253506"/>
    </source>
</evidence>
<gene>
    <name evidence="2" type="ORF">DFP77_13413</name>
</gene>
<dbReference type="AlphaFoldDB" id="A0A368ZQ00"/>
<evidence type="ECO:0000313" key="2">
    <source>
        <dbReference type="EMBL" id="RCW96460.1"/>
    </source>
</evidence>
<dbReference type="OrthoDB" id="9000630at2"/>
<sequence>MSQNTGFKNYLGAYSAQVQQQAQTLLDSEKSGEWLLKKYPVAHTLNGPRALYDYAMALKNDFMRSSPPISKVIYDDKIHIINNALGLHTFVSRMQGSKLKAKHEIRISSLFRRIPEPLLKMILVHELAHLKEKDHNKAFYKLCCYMEADYHQLEFDLRLYLSHRERFGDLW</sequence>
<organism evidence="2 3">
    <name type="scientific">Marinomonas foliarum</name>
    <dbReference type="NCBI Taxonomy" id="491950"/>
    <lineage>
        <taxon>Bacteria</taxon>
        <taxon>Pseudomonadati</taxon>
        <taxon>Pseudomonadota</taxon>
        <taxon>Gammaproteobacteria</taxon>
        <taxon>Oceanospirillales</taxon>
        <taxon>Oceanospirillaceae</taxon>
        <taxon>Marinomonas</taxon>
    </lineage>
</organism>
<dbReference type="EMBL" id="QPJQ01000034">
    <property type="protein sequence ID" value="RCW96460.1"/>
    <property type="molecule type" value="Genomic_DNA"/>
</dbReference>
<dbReference type="InterPro" id="IPR002725">
    <property type="entry name" value="YgjP-like_metallopeptidase"/>
</dbReference>
<dbReference type="Gene3D" id="3.30.2010.10">
    <property type="entry name" value="Metalloproteases ('zincins'), catalytic domain"/>
    <property type="match status" value="1"/>
</dbReference>